<feature type="region of interest" description="Disordered" evidence="1">
    <location>
        <begin position="506"/>
        <end position="530"/>
    </location>
</feature>
<dbReference type="Proteomes" id="UP000594262">
    <property type="component" value="Unplaced"/>
</dbReference>
<evidence type="ECO:0000313" key="2">
    <source>
        <dbReference type="EnsemblMetazoa" id="CLYHEMP015930.2"/>
    </source>
</evidence>
<organism evidence="2 3">
    <name type="scientific">Clytia hemisphaerica</name>
    <dbReference type="NCBI Taxonomy" id="252671"/>
    <lineage>
        <taxon>Eukaryota</taxon>
        <taxon>Metazoa</taxon>
        <taxon>Cnidaria</taxon>
        <taxon>Hydrozoa</taxon>
        <taxon>Hydroidolina</taxon>
        <taxon>Leptothecata</taxon>
        <taxon>Obeliida</taxon>
        <taxon>Clytiidae</taxon>
        <taxon>Clytia</taxon>
    </lineage>
</organism>
<name>A0A7M5X0Q1_9CNID</name>
<protein>
    <submittedName>
        <fullName evidence="2">Uncharacterized protein</fullName>
    </submittedName>
</protein>
<proteinExistence type="predicted"/>
<dbReference type="AlphaFoldDB" id="A0A7M5X0Q1"/>
<evidence type="ECO:0000256" key="1">
    <source>
        <dbReference type="SAM" id="MobiDB-lite"/>
    </source>
</evidence>
<evidence type="ECO:0000313" key="3">
    <source>
        <dbReference type="Proteomes" id="UP000594262"/>
    </source>
</evidence>
<reference evidence="2" key="1">
    <citation type="submission" date="2021-01" db="UniProtKB">
        <authorList>
            <consortium name="EnsemblMetazoa"/>
        </authorList>
    </citation>
    <scope>IDENTIFICATION</scope>
</reference>
<accession>A0A7M5X0Q1</accession>
<dbReference type="EnsemblMetazoa" id="CLYHEMT015930.2">
    <property type="protein sequence ID" value="CLYHEMP015930.2"/>
    <property type="gene ID" value="CLYHEMG015930"/>
</dbReference>
<dbReference type="GeneID" id="136804584"/>
<keyword evidence="3" id="KW-1185">Reference proteome</keyword>
<sequence>MKLTTEILDVIRSLLQQRKPECKTTKYVDLTEYAPDTLPSQTLALLPYVMIWDPLSQFNQELYCPHCHQDEDIRNAVRKSTWCVRGKQTPRMLWDRAWWCALVGKFYSCSKGHNVVSYHVGFLKQLPSQMVPFLLTHAAGMTTACYDFAIKLLEQGHSFKEIENIMQGMFTDEYERKRFIFDPNLPELEDSMVISPSDQIIRHHFLNQFDLNKDLYQSQMDRIPFTQLHVVTNGEKFNVNIGVKERLTAGPKNTYKWNKLFDSMFMIFNEFGCIKAYGLTKDVCIDQIIQCLVALAPFNPETETISMSNYCCVSRDSILEAFPNASVVFDLDYAKNLLKEMINCNDDKHEIYKDLDSVFKTNLVTENANQLQMISNLNTFYSKWSKEENGALLNESFIDVMDNILLHVRNGCVPTKGQELVKEKTKKIFDLLSKVFQPLFLGVQSACAMVAHMVYVYNCQKLGNMKYQPIWSHQQHETVELVEFPKGIESEQELATETIENAFQSEATQEIPETKESQDSEENQTQEINQEVTADVGVTKAINVEEPPPEELVQSIDLQNFCWKRRKTLDLANHFKEYKVESKLNDDVSLNGSYAVKGLTALPLDVWKTNEYLECNKNASGVENESFPIQNLLIGLNLTEINHTGNFLSTFPYHLMDLFNNEELQQSYKDFLSTLNITGQLTYSQIVTTLIQIVCNELNKNSIKYAGCIQTSPLNIDQVDLCHILQSTVNALNVMIILIPSRIGLPFLPIVPSEGTVNHKFYLWCGPKEEEFTCLVSLKSMKIATACRCGRRDKVKDLEHCEYNDKCSCYKRSVKCNRGCFCKNCLNGRPVIEKSKRRKRMSMAAKSECNEMSNPLSIEQSLLLESLLFLLLQGAGVNFLDVCQEVISKQLLEEYSQVTESLSNDSSFESYIISDPKEMIGKWVNYRVYWSEFEKTKKQNLVMPNN</sequence>
<dbReference type="RefSeq" id="XP_066917285.1">
    <property type="nucleotide sequence ID" value="XM_067061184.1"/>
</dbReference>